<accession>A0A0A0KCR5</accession>
<reference evidence="1 2" key="3">
    <citation type="journal article" date="2010" name="BMC Genomics">
        <title>Transcriptome sequencing and comparative analysis of cucumber flowers with different sex types.</title>
        <authorList>
            <person name="Guo S."/>
            <person name="Zheng Y."/>
            <person name="Joung J.G."/>
            <person name="Liu S."/>
            <person name="Zhang Z."/>
            <person name="Crasta O.R."/>
            <person name="Sobral B.W."/>
            <person name="Xu Y."/>
            <person name="Huang S."/>
            <person name="Fei Z."/>
        </authorList>
    </citation>
    <scope>NUCLEOTIDE SEQUENCE [LARGE SCALE GENOMIC DNA]</scope>
    <source>
        <strain evidence="2">cv. 9930</strain>
    </source>
</reference>
<reference evidence="1 2" key="4">
    <citation type="journal article" date="2011" name="BMC Genomics">
        <title>RNA-Seq improves annotation of protein-coding genes in the cucumber genome.</title>
        <authorList>
            <person name="Li Z."/>
            <person name="Zhang Z."/>
            <person name="Yan P."/>
            <person name="Huang S."/>
            <person name="Fei Z."/>
            <person name="Lin K."/>
        </authorList>
    </citation>
    <scope>NUCLEOTIDE SEQUENCE [LARGE SCALE GENOMIC DNA]</scope>
    <source>
        <strain evidence="2">cv. 9930</strain>
    </source>
</reference>
<keyword evidence="2" id="KW-1185">Reference proteome</keyword>
<sequence length="119" mass="13926">MDNDISKKGQIFSNLHNYTMTNRMTDYAKCQNRWVGYYNLQEETASSPSSKWVSARNNKSTDTLIQFWPFHLECAAKPISWNFMRLRMKTRKERKEVKTRAHKKHIIVGNSLGVKLAAT</sequence>
<dbReference type="Proteomes" id="UP000029981">
    <property type="component" value="Chromosome 6"/>
</dbReference>
<organism evidence="1 2">
    <name type="scientific">Cucumis sativus</name>
    <name type="common">Cucumber</name>
    <dbReference type="NCBI Taxonomy" id="3659"/>
    <lineage>
        <taxon>Eukaryota</taxon>
        <taxon>Viridiplantae</taxon>
        <taxon>Streptophyta</taxon>
        <taxon>Embryophyta</taxon>
        <taxon>Tracheophyta</taxon>
        <taxon>Spermatophyta</taxon>
        <taxon>Magnoliopsida</taxon>
        <taxon>eudicotyledons</taxon>
        <taxon>Gunneridae</taxon>
        <taxon>Pentapetalae</taxon>
        <taxon>rosids</taxon>
        <taxon>fabids</taxon>
        <taxon>Cucurbitales</taxon>
        <taxon>Cucurbitaceae</taxon>
        <taxon>Benincaseae</taxon>
        <taxon>Cucumis</taxon>
    </lineage>
</organism>
<name>A0A0A0KCR5_CUCSA</name>
<dbReference type="Gramene" id="KGN47328">
    <property type="protein sequence ID" value="KGN47328"/>
    <property type="gene ID" value="Csa_6G298990"/>
</dbReference>
<reference evidence="1 2" key="1">
    <citation type="journal article" date="2009" name="Nat. Genet.">
        <title>The genome of the cucumber, Cucumis sativus L.</title>
        <authorList>
            <person name="Huang S."/>
            <person name="Li R."/>
            <person name="Zhang Z."/>
            <person name="Li L."/>
            <person name="Gu X."/>
            <person name="Fan W."/>
            <person name="Lucas W.J."/>
            <person name="Wang X."/>
            <person name="Xie B."/>
            <person name="Ni P."/>
            <person name="Ren Y."/>
            <person name="Zhu H."/>
            <person name="Li J."/>
            <person name="Lin K."/>
            <person name="Jin W."/>
            <person name="Fei Z."/>
            <person name="Li G."/>
            <person name="Staub J."/>
            <person name="Kilian A."/>
            <person name="van der Vossen E.A."/>
            <person name="Wu Y."/>
            <person name="Guo J."/>
            <person name="He J."/>
            <person name="Jia Z."/>
            <person name="Ren Y."/>
            <person name="Tian G."/>
            <person name="Lu Y."/>
            <person name="Ruan J."/>
            <person name="Qian W."/>
            <person name="Wang M."/>
            <person name="Huang Q."/>
            <person name="Li B."/>
            <person name="Xuan Z."/>
            <person name="Cao J."/>
            <person name="Asan"/>
            <person name="Wu Z."/>
            <person name="Zhang J."/>
            <person name="Cai Q."/>
            <person name="Bai Y."/>
            <person name="Zhao B."/>
            <person name="Han Y."/>
            <person name="Li Y."/>
            <person name="Li X."/>
            <person name="Wang S."/>
            <person name="Shi Q."/>
            <person name="Liu S."/>
            <person name="Cho W.K."/>
            <person name="Kim J.Y."/>
            <person name="Xu Y."/>
            <person name="Heller-Uszynska K."/>
            <person name="Miao H."/>
            <person name="Cheng Z."/>
            <person name="Zhang S."/>
            <person name="Wu J."/>
            <person name="Yang Y."/>
            <person name="Kang H."/>
            <person name="Li M."/>
            <person name="Liang H."/>
            <person name="Ren X."/>
            <person name="Shi Z."/>
            <person name="Wen M."/>
            <person name="Jian M."/>
            <person name="Yang H."/>
            <person name="Zhang G."/>
            <person name="Yang Z."/>
            <person name="Chen R."/>
            <person name="Liu S."/>
            <person name="Li J."/>
            <person name="Ma L."/>
            <person name="Liu H."/>
            <person name="Zhou Y."/>
            <person name="Zhao J."/>
            <person name="Fang X."/>
            <person name="Li G."/>
            <person name="Fang L."/>
            <person name="Li Y."/>
            <person name="Liu D."/>
            <person name="Zheng H."/>
            <person name="Zhang Y."/>
            <person name="Qin N."/>
            <person name="Li Z."/>
            <person name="Yang G."/>
            <person name="Yang S."/>
            <person name="Bolund L."/>
            <person name="Kristiansen K."/>
            <person name="Zheng H."/>
            <person name="Li S."/>
            <person name="Zhang X."/>
            <person name="Yang H."/>
            <person name="Wang J."/>
            <person name="Sun R."/>
            <person name="Zhang B."/>
            <person name="Jiang S."/>
            <person name="Wang J."/>
            <person name="Du Y."/>
            <person name="Li S."/>
        </authorList>
    </citation>
    <scope>NUCLEOTIDE SEQUENCE [LARGE SCALE GENOMIC DNA]</scope>
    <source>
        <strain evidence="2">cv. 9930</strain>
    </source>
</reference>
<dbReference type="EMBL" id="CM002927">
    <property type="protein sequence ID" value="KGN47328.1"/>
    <property type="molecule type" value="Genomic_DNA"/>
</dbReference>
<evidence type="ECO:0000313" key="2">
    <source>
        <dbReference type="Proteomes" id="UP000029981"/>
    </source>
</evidence>
<gene>
    <name evidence="1" type="ORF">Csa_6G298990</name>
</gene>
<evidence type="ECO:0000313" key="1">
    <source>
        <dbReference type="EMBL" id="KGN47328.1"/>
    </source>
</evidence>
<reference evidence="1 2" key="2">
    <citation type="journal article" date="2009" name="PLoS ONE">
        <title>An integrated genetic and cytogenetic map of the cucumber genome.</title>
        <authorList>
            <person name="Ren Y."/>
            <person name="Zhang Z."/>
            <person name="Liu J."/>
            <person name="Staub J.E."/>
            <person name="Han Y."/>
            <person name="Cheng Z."/>
            <person name="Li X."/>
            <person name="Lu J."/>
            <person name="Miao H."/>
            <person name="Kang H."/>
            <person name="Xie B."/>
            <person name="Gu X."/>
            <person name="Wang X."/>
            <person name="Du Y."/>
            <person name="Jin W."/>
            <person name="Huang S."/>
        </authorList>
    </citation>
    <scope>NUCLEOTIDE SEQUENCE [LARGE SCALE GENOMIC DNA]</scope>
    <source>
        <strain evidence="2">cv. 9930</strain>
    </source>
</reference>
<proteinExistence type="predicted"/>
<dbReference type="AlphaFoldDB" id="A0A0A0KCR5"/>
<protein>
    <submittedName>
        <fullName evidence="1">Uncharacterized protein</fullName>
    </submittedName>
</protein>